<proteinExistence type="predicted"/>
<name>A0ABR2HQL0_9PEZI</name>
<gene>
    <name evidence="1" type="ORF">PGQ11_013851</name>
</gene>
<evidence type="ECO:0000313" key="2">
    <source>
        <dbReference type="Proteomes" id="UP001390339"/>
    </source>
</evidence>
<organism evidence="1 2">
    <name type="scientific">Apiospora arundinis</name>
    <dbReference type="NCBI Taxonomy" id="335852"/>
    <lineage>
        <taxon>Eukaryota</taxon>
        <taxon>Fungi</taxon>
        <taxon>Dikarya</taxon>
        <taxon>Ascomycota</taxon>
        <taxon>Pezizomycotina</taxon>
        <taxon>Sordariomycetes</taxon>
        <taxon>Xylariomycetidae</taxon>
        <taxon>Amphisphaeriales</taxon>
        <taxon>Apiosporaceae</taxon>
        <taxon>Apiospora</taxon>
    </lineage>
</organism>
<dbReference type="Proteomes" id="UP001390339">
    <property type="component" value="Unassembled WGS sequence"/>
</dbReference>
<reference evidence="1 2" key="1">
    <citation type="journal article" date="2024" name="IMA Fungus">
        <title>Apiospora arundinis, a panoply of carbohydrate-active enzymes and secondary metabolites.</title>
        <authorList>
            <person name="Sorensen T."/>
            <person name="Petersen C."/>
            <person name="Muurmann A.T."/>
            <person name="Christiansen J.V."/>
            <person name="Brundto M.L."/>
            <person name="Overgaard C.K."/>
            <person name="Boysen A.T."/>
            <person name="Wollenberg R.D."/>
            <person name="Larsen T.O."/>
            <person name="Sorensen J.L."/>
            <person name="Nielsen K.L."/>
            <person name="Sondergaard T.E."/>
        </authorList>
    </citation>
    <scope>NUCLEOTIDE SEQUENCE [LARGE SCALE GENOMIC DNA]</scope>
    <source>
        <strain evidence="1 2">AAU 773</strain>
    </source>
</reference>
<keyword evidence="2" id="KW-1185">Reference proteome</keyword>
<evidence type="ECO:0000313" key="1">
    <source>
        <dbReference type="EMBL" id="KAK8851372.1"/>
    </source>
</evidence>
<sequence length="76" mass="8536">MYLSTLIYNTSGFQDHVAEMTIRPGYQSGFSVFRDVADRYLVITEVLAGSGTTADPFRRPIYKLQCDLARRIAGDV</sequence>
<accession>A0ABR2HQL0</accession>
<dbReference type="EMBL" id="JAPCWZ010000009">
    <property type="protein sequence ID" value="KAK8851372.1"/>
    <property type="molecule type" value="Genomic_DNA"/>
</dbReference>
<protein>
    <submittedName>
        <fullName evidence="1">Uncharacterized protein</fullName>
    </submittedName>
</protein>
<comment type="caution">
    <text evidence="1">The sequence shown here is derived from an EMBL/GenBank/DDBJ whole genome shotgun (WGS) entry which is preliminary data.</text>
</comment>